<dbReference type="SUPFAM" id="SSF48425">
    <property type="entry name" value="Sec7 domain"/>
    <property type="match status" value="1"/>
</dbReference>
<dbReference type="SUPFAM" id="SSF48371">
    <property type="entry name" value="ARM repeat"/>
    <property type="match status" value="1"/>
</dbReference>
<accession>A0A1E7FPB8</accession>
<dbReference type="FunFam" id="1.10.1000.11:FF:000003">
    <property type="entry name" value="Brefeldin A-inhibited guanine nucleotide-exchange protein 1"/>
    <property type="match status" value="1"/>
</dbReference>
<feature type="region of interest" description="Disordered" evidence="3">
    <location>
        <begin position="117"/>
        <end position="150"/>
    </location>
</feature>
<reference evidence="5 6" key="1">
    <citation type="submission" date="2016-09" db="EMBL/GenBank/DDBJ databases">
        <title>Extensive genetic diversity and differential bi-allelic expression allows diatom success in the polar Southern Ocean.</title>
        <authorList>
            <consortium name="DOE Joint Genome Institute"/>
            <person name="Mock T."/>
            <person name="Otillar R.P."/>
            <person name="Strauss J."/>
            <person name="Dupont C."/>
            <person name="Frickenhaus S."/>
            <person name="Maumus F."/>
            <person name="Mcmullan M."/>
            <person name="Sanges R."/>
            <person name="Schmutz J."/>
            <person name="Toseland A."/>
            <person name="Valas R."/>
            <person name="Veluchamy A."/>
            <person name="Ward B.J."/>
            <person name="Allen A."/>
            <person name="Barry K."/>
            <person name="Falciatore A."/>
            <person name="Ferrante M."/>
            <person name="Fortunato A.E."/>
            <person name="Gloeckner G."/>
            <person name="Gruber A."/>
            <person name="Hipkin R."/>
            <person name="Janech M."/>
            <person name="Kroth P."/>
            <person name="Leese F."/>
            <person name="Lindquist E."/>
            <person name="Lyon B.R."/>
            <person name="Martin J."/>
            <person name="Mayer C."/>
            <person name="Parker M."/>
            <person name="Quesneville H."/>
            <person name="Raymond J."/>
            <person name="Uhlig C."/>
            <person name="Valentin K.U."/>
            <person name="Worden A.Z."/>
            <person name="Armbrust E.V."/>
            <person name="Bowler C."/>
            <person name="Green B."/>
            <person name="Moulton V."/>
            <person name="Van Oosterhout C."/>
            <person name="Grigoriev I."/>
        </authorList>
    </citation>
    <scope>NUCLEOTIDE SEQUENCE [LARGE SCALE GENOMIC DNA]</scope>
    <source>
        <strain evidence="5 6">CCMP1102</strain>
    </source>
</reference>
<dbReference type="InterPro" id="IPR032691">
    <property type="entry name" value="Mon2/Sec7/BIG1-like_HUS"/>
</dbReference>
<dbReference type="FunFam" id="1.10.220.20:FF:000010">
    <property type="entry name" value="ArfGEF"/>
    <property type="match status" value="1"/>
</dbReference>
<evidence type="ECO:0000256" key="1">
    <source>
        <dbReference type="ARBA" id="ARBA00004496"/>
    </source>
</evidence>
<sequence>MLRGSHLLQTIRVLYHAFLSTSTEANKTTARASLQQLVTSVFIRMIVSSSSIAERNHGMDDGIDNNREIDNNQDGATTPTNATDPEGGPVFPSENHRDAFLVLRSLCKLSMRVQPSGERHSHVGLQTSGSNAMWDSSKDPTGRSPMKSTKAGQDIYGGEQNKEGLQHIYTHAIHPALESKILALDLLLYLLKRTDMSGSFLQGCGPQFHYAIRNYLCVSLLKNCTSDDTRVVNLSLRVFVPIFQHFRSILKTEIEAFVTNVFFVILDSKNSPIEHKSLVVTLFDEICSDPTTLAEIFLNYDCDLSAVDLFHRIINTLSKVARTTDSINPDSNSTMSLISGSGGARMERIRTEHRELRLNAMRALRQVLASLNASIVEPMQICTSSEEKGNNKHDIERTETLSKPLKINENGHNDGDGKKSLVQIYDSKKKRREEDSEIVLRFNQKPKAGISYAVKCGHIDGSDPTDVARFLLKNKDRFEKAQIGEYLGREPEYEKGFILKVLHEYVNLMDFDGLAFDTAIRYYLSGFRLPGEAQKIDRILEKFAERYSEQNPDAFPSADVAFILSFSIIMLNTDLHNPSIKEERKMTKEGFIRNNRGISDGQDLPEEMLLDIFDRIKENQISLKEDDDARERVNDGTSSKANNALSPAVFFTNHYDEMQKTKESNFVKERDQIVRTTESLLKRRRHATLDSGKSGQRKSRSSSNANKSSHLRYVRTEDSGLRDEYVAPMFEVTWGPALAAFSTAMESANGTIGSLLAIATDEELEAAAINAAETIEVCLTGFRFAICTAGLVGNDVARDSYMFALSRFSQLGTGVLLEPRHVRCIQTMLVLARSDGELLGSSWEHIFRALSEINRFHQLFQLMARNDRAIAAERRRVEKEKSDTIDDESVDSDDFSSDTDSYDGSSLFNDSDDFNFNDEMDTKEIDEANARTVYQAVAEDIVEATYERSSSMSTEAVKEFILQLCRVSRMEISHYGFHHQQTNIYNLQKLVEVTHYNMDSRPRMVFADIWTTVSAHLTSTALHSNPAVAMYAVDAFRQLYTQYLQREELGVFEFQRRFLKPLDTVMARSEISTTKELLLRCVERIILMFGSPREGKRGGMLRSGWRPVLKVLGLAGRDSDEEIAKLGCGMLNAQIQECLDQCTEDGEFEAGQGNLLVERFVDLVDAVLIYVGGPHEEMSLKSIDDLMKLCDFLADESTASPLLKKRRSVASCNGEDSADVNEVAANEELELWWPILLGLSRSIGDSRKKVRRKSLESLMKIVSSHFFPSDERQESLDDEAKSKYIQTLQLVFRGIFSSVLEFGDGESTDAKTPLLPSDFERFLAVKKPGDPQKSDEATQEPSWIDTTFDPFIDDCIHICLRSMKLFGDDTLIEEILAMLNSCLISDSGALAVKGLRRLELFVSSDLRTSSIKDDTWATISHMLRRCLCVRGLPRRSHSINLNGNSIAASSASEKTVTDESKSKDKNDDEETPNLELEEKEMIREFVDEDSMFFDRRYIGSNTISVIGKFLEAEHFTKSLSLRWRIFLVSGVGRGIIDWEIAYGISARNSGNIDNPRRPGSPSYLETAYYGRKWMNRFLLQMATMKEIAGTAAEGSKQAALQEVVKEQTQALVSAFLEKEAVVAAKNRKLSRNFGNGP</sequence>
<dbReference type="PANTHER" id="PTHR10663">
    <property type="entry name" value="GUANYL-NUCLEOTIDE EXCHANGE FACTOR"/>
    <property type="match status" value="1"/>
</dbReference>
<comment type="subcellular location">
    <subcellularLocation>
        <location evidence="1">Cytoplasm</location>
    </subcellularLocation>
</comment>
<feature type="region of interest" description="Disordered" evidence="3">
    <location>
        <begin position="875"/>
        <end position="904"/>
    </location>
</feature>
<dbReference type="InterPro" id="IPR000904">
    <property type="entry name" value="Sec7_dom"/>
</dbReference>
<dbReference type="Pfam" id="PF12783">
    <property type="entry name" value="Sec7-like_HUS"/>
    <property type="match status" value="1"/>
</dbReference>
<keyword evidence="2" id="KW-0963">Cytoplasm</keyword>
<dbReference type="GO" id="GO:0032012">
    <property type="term" value="P:regulation of ARF protein signal transduction"/>
    <property type="evidence" value="ECO:0007669"/>
    <property type="project" value="InterPro"/>
</dbReference>
<protein>
    <submittedName>
        <fullName evidence="5">Sec7-domain-containing protein</fullName>
    </submittedName>
</protein>
<feature type="compositionally biased region" description="Basic and acidic residues" evidence="3">
    <location>
        <begin position="55"/>
        <end position="70"/>
    </location>
</feature>
<dbReference type="PANTHER" id="PTHR10663:SF375">
    <property type="entry name" value="LD29171P"/>
    <property type="match status" value="1"/>
</dbReference>
<feature type="region of interest" description="Disordered" evidence="3">
    <location>
        <begin position="55"/>
        <end position="94"/>
    </location>
</feature>
<feature type="region of interest" description="Disordered" evidence="3">
    <location>
        <begin position="1450"/>
        <end position="1474"/>
    </location>
</feature>
<feature type="compositionally biased region" description="Basic and acidic residues" evidence="3">
    <location>
        <begin position="1455"/>
        <end position="1466"/>
    </location>
</feature>
<feature type="domain" description="SEC7" evidence="4">
    <location>
        <begin position="423"/>
        <end position="619"/>
    </location>
</feature>
<dbReference type="SMART" id="SM00222">
    <property type="entry name" value="Sec7"/>
    <property type="match status" value="1"/>
</dbReference>
<organism evidence="5 6">
    <name type="scientific">Fragilariopsis cylindrus CCMP1102</name>
    <dbReference type="NCBI Taxonomy" id="635003"/>
    <lineage>
        <taxon>Eukaryota</taxon>
        <taxon>Sar</taxon>
        <taxon>Stramenopiles</taxon>
        <taxon>Ochrophyta</taxon>
        <taxon>Bacillariophyta</taxon>
        <taxon>Bacillariophyceae</taxon>
        <taxon>Bacillariophycidae</taxon>
        <taxon>Bacillariales</taxon>
        <taxon>Bacillariaceae</taxon>
        <taxon>Fragilariopsis</taxon>
    </lineage>
</organism>
<dbReference type="GO" id="GO:0005085">
    <property type="term" value="F:guanyl-nucleotide exchange factor activity"/>
    <property type="evidence" value="ECO:0007669"/>
    <property type="project" value="InterPro"/>
</dbReference>
<dbReference type="OrthoDB" id="430364at2759"/>
<dbReference type="InterPro" id="IPR016024">
    <property type="entry name" value="ARM-type_fold"/>
</dbReference>
<evidence type="ECO:0000259" key="4">
    <source>
        <dbReference type="PROSITE" id="PS50190"/>
    </source>
</evidence>
<keyword evidence="6" id="KW-1185">Reference proteome</keyword>
<dbReference type="InterPro" id="IPR015403">
    <property type="entry name" value="Mon2/Sec7/BIG1-like_HDS"/>
</dbReference>
<dbReference type="GO" id="GO:0005737">
    <property type="term" value="C:cytoplasm"/>
    <property type="evidence" value="ECO:0007669"/>
    <property type="project" value="UniProtKB-SubCell"/>
</dbReference>
<dbReference type="PROSITE" id="PS50190">
    <property type="entry name" value="SEC7"/>
    <property type="match status" value="1"/>
</dbReference>
<feature type="compositionally biased region" description="Polar residues" evidence="3">
    <location>
        <begin position="72"/>
        <end position="83"/>
    </location>
</feature>
<dbReference type="Pfam" id="PF09324">
    <property type="entry name" value="Sec7-like_HDS"/>
    <property type="match status" value="1"/>
</dbReference>
<proteinExistence type="predicted"/>
<gene>
    <name evidence="5" type="ORF">FRACYDRAFT_224596</name>
</gene>
<evidence type="ECO:0000313" key="5">
    <source>
        <dbReference type="EMBL" id="OEU19974.1"/>
    </source>
</evidence>
<evidence type="ECO:0000256" key="3">
    <source>
        <dbReference type="SAM" id="MobiDB-lite"/>
    </source>
</evidence>
<evidence type="ECO:0000313" key="6">
    <source>
        <dbReference type="Proteomes" id="UP000095751"/>
    </source>
</evidence>
<dbReference type="InterPro" id="IPR023394">
    <property type="entry name" value="Sec7_C_sf"/>
</dbReference>
<dbReference type="Gene3D" id="1.10.220.20">
    <property type="match status" value="1"/>
</dbReference>
<dbReference type="InterPro" id="IPR035999">
    <property type="entry name" value="Sec7_dom_sf"/>
</dbReference>
<feature type="compositionally biased region" description="Polar residues" evidence="3">
    <location>
        <begin position="124"/>
        <end position="134"/>
    </location>
</feature>
<dbReference type="KEGG" id="fcy:FRACYDRAFT_224596"/>
<dbReference type="Proteomes" id="UP000095751">
    <property type="component" value="Unassembled WGS sequence"/>
</dbReference>
<feature type="region of interest" description="Disordered" evidence="3">
    <location>
        <begin position="677"/>
        <end position="713"/>
    </location>
</feature>
<dbReference type="Gene3D" id="1.10.1000.11">
    <property type="entry name" value="Arf Nucleotide-binding Site Opener,domain 2"/>
    <property type="match status" value="1"/>
</dbReference>
<evidence type="ECO:0000256" key="2">
    <source>
        <dbReference type="ARBA" id="ARBA00022490"/>
    </source>
</evidence>
<name>A0A1E7FPB8_9STRA</name>
<feature type="compositionally biased region" description="Basic and acidic residues" evidence="3">
    <location>
        <begin position="875"/>
        <end position="884"/>
    </location>
</feature>
<dbReference type="CDD" id="cd00171">
    <property type="entry name" value="Sec7"/>
    <property type="match status" value="1"/>
</dbReference>
<dbReference type="InParanoid" id="A0A1E7FPB8"/>
<dbReference type="Pfam" id="PF01369">
    <property type="entry name" value="Sec7"/>
    <property type="match status" value="1"/>
</dbReference>
<dbReference type="EMBL" id="KV784355">
    <property type="protein sequence ID" value="OEU19974.1"/>
    <property type="molecule type" value="Genomic_DNA"/>
</dbReference>
<feature type="compositionally biased region" description="Acidic residues" evidence="3">
    <location>
        <begin position="885"/>
        <end position="901"/>
    </location>
</feature>